<dbReference type="RefSeq" id="WP_079735999.1">
    <property type="nucleotide sequence ID" value="NZ_LT670848.1"/>
</dbReference>
<dbReference type="AlphaFoldDB" id="A0A1M7ND43"/>
<dbReference type="STRING" id="143223.SAMN05878281_3048"/>
<sequence length="60" mass="7056">MLTKSKLKEEIEKLPETFSIDELVERLIFIEKVENGISQSNKGEVISETELDNEIEKWFK</sequence>
<keyword evidence="2" id="KW-1185">Reference proteome</keyword>
<evidence type="ECO:0000313" key="2">
    <source>
        <dbReference type="Proteomes" id="UP000190235"/>
    </source>
</evidence>
<protein>
    <submittedName>
        <fullName evidence="1">Uncharacterized protein</fullName>
    </submittedName>
</protein>
<name>A0A1M7ND43_9FLAO</name>
<dbReference type="Proteomes" id="UP000190235">
    <property type="component" value="Chromosome I"/>
</dbReference>
<gene>
    <name evidence="1" type="ORF">SAMN05878281_3048</name>
</gene>
<accession>A0A1M7ND43</accession>
<organism evidence="1 2">
    <name type="scientific">Salegentibacter salegens</name>
    <dbReference type="NCBI Taxonomy" id="143223"/>
    <lineage>
        <taxon>Bacteria</taxon>
        <taxon>Pseudomonadati</taxon>
        <taxon>Bacteroidota</taxon>
        <taxon>Flavobacteriia</taxon>
        <taxon>Flavobacteriales</taxon>
        <taxon>Flavobacteriaceae</taxon>
        <taxon>Salegentibacter</taxon>
    </lineage>
</organism>
<reference evidence="2" key="1">
    <citation type="submission" date="2016-11" db="EMBL/GenBank/DDBJ databases">
        <authorList>
            <person name="Varghese N."/>
            <person name="Submissions S."/>
        </authorList>
    </citation>
    <scope>NUCLEOTIDE SEQUENCE [LARGE SCALE GENOMIC DNA]</scope>
    <source>
        <strain evidence="2">ACAM 48</strain>
    </source>
</reference>
<evidence type="ECO:0000313" key="1">
    <source>
        <dbReference type="EMBL" id="SHN01620.1"/>
    </source>
</evidence>
<dbReference type="OrthoDB" id="799583at2"/>
<proteinExistence type="predicted"/>
<dbReference type="EMBL" id="LT670848">
    <property type="protein sequence ID" value="SHN01620.1"/>
    <property type="molecule type" value="Genomic_DNA"/>
</dbReference>